<sequence>MNGLVMTVLGPVDPAGLGAVDAHEHLFLHSAALPGEDFGSVDAMASEAETVRAGGIDTIVELTPVGLGRSVTGLASVSRRTGVHVVAATGYHRDAHYPAGHWVYREPAEVLEEVLLADLTSGIDERDWQGPTPVPSPHRAGIIKLGASYQRASASERLRLTVGASAARRTGAPVAVHCEVGTMAPELLDLLAADGVPAGRVLLAHLDRNPDPGLHAELAARGAYLLYDTVGRIKYRPDSVLLELIERMVAAGHGDKVLLGTDVGRRSQLRAYGGGPGMAVLGETFVPRLRSSVGDDATSAILRTNAWTALTWSMVAE</sequence>
<evidence type="ECO:0000256" key="2">
    <source>
        <dbReference type="ARBA" id="ARBA00022801"/>
    </source>
</evidence>
<evidence type="ECO:0000256" key="4">
    <source>
        <dbReference type="PIRSR" id="PIRSR601559-51"/>
    </source>
</evidence>
<dbReference type="Proteomes" id="UP000295621">
    <property type="component" value="Unassembled WGS sequence"/>
</dbReference>
<dbReference type="Pfam" id="PF02126">
    <property type="entry name" value="PTE"/>
    <property type="match status" value="1"/>
</dbReference>
<feature type="binding site" description="via carbamate group" evidence="4">
    <location>
        <position position="144"/>
    </location>
    <ligand>
        <name>Zn(2+)</name>
        <dbReference type="ChEBI" id="CHEBI:29105"/>
        <label>1</label>
    </ligand>
</feature>
<evidence type="ECO:0000313" key="6">
    <source>
        <dbReference type="EMBL" id="TDC50954.1"/>
    </source>
</evidence>
<keyword evidence="2" id="KW-0378">Hydrolase</keyword>
<dbReference type="InterPro" id="IPR001559">
    <property type="entry name" value="Phosphotriesterase"/>
</dbReference>
<comment type="cofactor">
    <cofactor evidence="4">
        <name>a divalent metal cation</name>
        <dbReference type="ChEBI" id="CHEBI:60240"/>
    </cofactor>
    <text evidence="4">Binds 2 divalent metal cations per subunit.</text>
</comment>
<feature type="modified residue" description="N6-carboxylysine" evidence="3 5">
    <location>
        <position position="144"/>
    </location>
</feature>
<comment type="similarity">
    <text evidence="5">Belongs to the metallo-dependent hydrolases superfamily. Phosphotriesterase family.</text>
</comment>
<reference evidence="6 7" key="1">
    <citation type="submission" date="2019-02" db="EMBL/GenBank/DDBJ databases">
        <title>Draft genome sequences of novel Actinobacteria.</title>
        <authorList>
            <person name="Sahin N."/>
            <person name="Ay H."/>
            <person name="Saygin H."/>
        </authorList>
    </citation>
    <scope>NUCLEOTIDE SEQUENCE [LARGE SCALE GENOMIC DNA]</scope>
    <source>
        <strain evidence="6 7">KC603</strain>
    </source>
</reference>
<feature type="binding site" evidence="4">
    <location>
        <position position="23"/>
    </location>
    <ligand>
        <name>Zn(2+)</name>
        <dbReference type="ChEBI" id="CHEBI:29105"/>
        <label>1</label>
    </ligand>
</feature>
<name>A0A4R4RND6_9ACTN</name>
<dbReference type="PANTHER" id="PTHR10819">
    <property type="entry name" value="PHOSPHOTRIESTERASE-RELATED"/>
    <property type="match status" value="1"/>
</dbReference>
<dbReference type="PROSITE" id="PS51347">
    <property type="entry name" value="PHOSPHOTRIESTERASE_2"/>
    <property type="match status" value="1"/>
</dbReference>
<feature type="binding site" evidence="4">
    <location>
        <position position="177"/>
    </location>
    <ligand>
        <name>Zn(2+)</name>
        <dbReference type="ChEBI" id="CHEBI:29105"/>
        <label>2</label>
    </ligand>
</feature>
<proteinExistence type="inferred from homology"/>
<keyword evidence="7" id="KW-1185">Reference proteome</keyword>
<evidence type="ECO:0000313" key="7">
    <source>
        <dbReference type="Proteomes" id="UP000295621"/>
    </source>
</evidence>
<protein>
    <submittedName>
        <fullName evidence="6">Aryldialkylphosphatase</fullName>
    </submittedName>
</protein>
<organism evidence="6 7">
    <name type="scientific">Jiangella ureilytica</name>
    <dbReference type="NCBI Taxonomy" id="2530374"/>
    <lineage>
        <taxon>Bacteria</taxon>
        <taxon>Bacillati</taxon>
        <taxon>Actinomycetota</taxon>
        <taxon>Actinomycetes</taxon>
        <taxon>Jiangellales</taxon>
        <taxon>Jiangellaceae</taxon>
        <taxon>Jiangella</taxon>
    </lineage>
</organism>
<dbReference type="RefSeq" id="WP_131983248.1">
    <property type="nucleotide sequence ID" value="NZ_SMKL01000026.1"/>
</dbReference>
<evidence type="ECO:0000256" key="5">
    <source>
        <dbReference type="PROSITE-ProRule" id="PRU00679"/>
    </source>
</evidence>
<feature type="binding site" evidence="4">
    <location>
        <position position="205"/>
    </location>
    <ligand>
        <name>Zn(2+)</name>
        <dbReference type="ChEBI" id="CHEBI:29105"/>
        <label>2</label>
    </ligand>
</feature>
<dbReference type="GO" id="GO:0016787">
    <property type="term" value="F:hydrolase activity"/>
    <property type="evidence" value="ECO:0007669"/>
    <property type="project" value="UniProtKB-KW"/>
</dbReference>
<evidence type="ECO:0000256" key="3">
    <source>
        <dbReference type="PIRSR" id="PIRSR601559-50"/>
    </source>
</evidence>
<dbReference type="GO" id="GO:0008270">
    <property type="term" value="F:zinc ion binding"/>
    <property type="evidence" value="ECO:0007669"/>
    <property type="project" value="InterPro"/>
</dbReference>
<keyword evidence="1 4" id="KW-0479">Metal-binding</keyword>
<dbReference type="Gene3D" id="3.20.20.140">
    <property type="entry name" value="Metal-dependent hydrolases"/>
    <property type="match status" value="1"/>
</dbReference>
<feature type="binding site" evidence="4">
    <location>
        <position position="25"/>
    </location>
    <ligand>
        <name>Zn(2+)</name>
        <dbReference type="ChEBI" id="CHEBI:29105"/>
        <label>1</label>
    </ligand>
</feature>
<dbReference type="InterPro" id="IPR032466">
    <property type="entry name" value="Metal_Hydrolase"/>
</dbReference>
<feature type="binding site" description="via carbamate group" evidence="4">
    <location>
        <position position="144"/>
    </location>
    <ligand>
        <name>Zn(2+)</name>
        <dbReference type="ChEBI" id="CHEBI:29105"/>
        <label>2</label>
    </ligand>
</feature>
<dbReference type="PIRSF" id="PIRSF016839">
    <property type="entry name" value="PhP"/>
    <property type="match status" value="1"/>
</dbReference>
<dbReference type="EMBL" id="SMKL01000026">
    <property type="protein sequence ID" value="TDC50954.1"/>
    <property type="molecule type" value="Genomic_DNA"/>
</dbReference>
<gene>
    <name evidence="6" type="ORF">E1212_13510</name>
</gene>
<feature type="binding site" evidence="4">
    <location>
        <position position="262"/>
    </location>
    <ligand>
        <name>Zn(2+)</name>
        <dbReference type="ChEBI" id="CHEBI:29105"/>
        <label>1</label>
    </ligand>
</feature>
<dbReference type="OrthoDB" id="9795018at2"/>
<dbReference type="AlphaFoldDB" id="A0A4R4RND6"/>
<dbReference type="SUPFAM" id="SSF51556">
    <property type="entry name" value="Metallo-dependent hydrolases"/>
    <property type="match status" value="1"/>
</dbReference>
<dbReference type="PANTHER" id="PTHR10819:SF3">
    <property type="entry name" value="PHOSPHOTRIESTERASE-RELATED PROTEIN"/>
    <property type="match status" value="1"/>
</dbReference>
<accession>A0A4R4RND6</accession>
<comment type="caution">
    <text evidence="6">The sequence shown here is derived from an EMBL/GenBank/DDBJ whole genome shotgun (WGS) entry which is preliminary data.</text>
</comment>
<evidence type="ECO:0000256" key="1">
    <source>
        <dbReference type="ARBA" id="ARBA00022723"/>
    </source>
</evidence>